<evidence type="ECO:0000256" key="4">
    <source>
        <dbReference type="PIRSR" id="PIRSR610905-2"/>
    </source>
</evidence>
<feature type="binding site" evidence="4">
    <location>
        <position position="255"/>
    </location>
    <ligand>
        <name>substrate</name>
    </ligand>
</feature>
<proteinExistence type="inferred from homology"/>
<dbReference type="KEGG" id="sphe:GFH32_06250"/>
<reference evidence="7 8" key="1">
    <citation type="submission" date="2019-10" db="EMBL/GenBank/DDBJ databases">
        <authorList>
            <person name="Dong K."/>
        </authorList>
    </citation>
    <scope>NUCLEOTIDE SEQUENCE [LARGE SCALE GENOMIC DNA]</scope>
    <source>
        <strain evidence="8">dk4302</strain>
    </source>
</reference>
<comment type="similarity">
    <text evidence="2">Belongs to the glycosyl hydrolase 88 family.</text>
</comment>
<dbReference type="InterPro" id="IPR013830">
    <property type="entry name" value="SGNH_hydro"/>
</dbReference>
<protein>
    <recommendedName>
        <fullName evidence="6">SGNH hydrolase-type esterase domain-containing protein</fullName>
    </recommendedName>
</protein>
<dbReference type="SUPFAM" id="SSF48208">
    <property type="entry name" value="Six-hairpin glycosidases"/>
    <property type="match status" value="1"/>
</dbReference>
<evidence type="ECO:0000256" key="3">
    <source>
        <dbReference type="PIRSR" id="PIRSR610905-1"/>
    </source>
</evidence>
<dbReference type="Pfam" id="PF07470">
    <property type="entry name" value="Glyco_hydro_88"/>
    <property type="match status" value="1"/>
</dbReference>
<organism evidence="7 8">
    <name type="scientific">Sphingobacterium zhuxiongii</name>
    <dbReference type="NCBI Taxonomy" id="2662364"/>
    <lineage>
        <taxon>Bacteria</taxon>
        <taxon>Pseudomonadati</taxon>
        <taxon>Bacteroidota</taxon>
        <taxon>Sphingobacteriia</taxon>
        <taxon>Sphingobacteriales</taxon>
        <taxon>Sphingobacteriaceae</taxon>
        <taxon>Sphingobacterium</taxon>
    </lineage>
</organism>
<keyword evidence="8" id="KW-1185">Reference proteome</keyword>
<dbReference type="InterPro" id="IPR036514">
    <property type="entry name" value="SGNH_hydro_sf"/>
</dbReference>
<gene>
    <name evidence="7" type="ORF">GFH32_06250</name>
</gene>
<dbReference type="InterPro" id="IPR012341">
    <property type="entry name" value="6hp_glycosidase-like_sf"/>
</dbReference>
<feature type="active site" description="Proton donor" evidence="3">
    <location>
        <position position="179"/>
    </location>
</feature>
<feature type="signal peptide" evidence="5">
    <location>
        <begin position="1"/>
        <end position="22"/>
    </location>
</feature>
<dbReference type="GO" id="GO:0052757">
    <property type="term" value="F:chondroitin hydrolase activity"/>
    <property type="evidence" value="ECO:0007669"/>
    <property type="project" value="TreeGrafter"/>
</dbReference>
<feature type="binding site" evidence="4">
    <location>
        <position position="114"/>
    </location>
    <ligand>
        <name>substrate</name>
    </ligand>
</feature>
<keyword evidence="5" id="KW-0732">Signal</keyword>
<dbReference type="InterPro" id="IPR052369">
    <property type="entry name" value="UG_Glycosaminoglycan_Hydrolase"/>
</dbReference>
<evidence type="ECO:0000313" key="7">
    <source>
        <dbReference type="EMBL" id="QGA25941.1"/>
    </source>
</evidence>
<dbReference type="InterPro" id="IPR010905">
    <property type="entry name" value="Glyco_hydro_88"/>
</dbReference>
<feature type="binding site" evidence="4">
    <location>
        <position position="179"/>
    </location>
    <ligand>
        <name>substrate</name>
    </ligand>
</feature>
<dbReference type="GO" id="GO:0016788">
    <property type="term" value="F:hydrolase activity, acting on ester bonds"/>
    <property type="evidence" value="ECO:0007669"/>
    <property type="project" value="UniProtKB-ARBA"/>
</dbReference>
<evidence type="ECO:0000256" key="1">
    <source>
        <dbReference type="ARBA" id="ARBA00022801"/>
    </source>
</evidence>
<name>A0A5Q0QAL1_9SPHI</name>
<feature type="active site" description="Nucleophile" evidence="3">
    <location>
        <position position="114"/>
    </location>
</feature>
<sequence>MMKSVLTNLLSSFLLIFLTQYAVLGQQATPFGFNLAEQQYRLLAESYTDLTKYPRSADPNGKTSFTDIKDWTGGFWPGCLWYLYEHTEAPYWKEQALKWTKSLETNQYNTNHHDIGFVMNSSYGNAYRLLGDTSFKPIIIQSAKSLLTRFNPKVGAIKSWDRFRSWDGKHTYEYPVIIDNMMNLELLFIASKLSGDPIYKEVAIKHAETTLKHQYREDFSSYHVINYDPNTGEVLSKETAQGFSDNSAWARGQAWGLYGFILMYRETGREKYLQAAIKMAEFYQNHPRLPADKVPFWDFDVNQEGYKPNWDYRPEEYKVIPRDASAAAITASALIELSDYVAPEKQRSFLKLSSDILESLATETYSSKVGKNGFFLLKHSVGSLPHKGEIDVPLVYADYYYLEALHRWNKRKDQRKISTVSLPKEGKVLFLGNSITYAGDYVAMFESMNRIALPQHKLTYLNLGLPSETVSGLSEEGHADGKFPRPCLFERVDRVLNQISADVAFVCYGMNDGIYLPFDKSRFQAYKDGVEKLSEKLKAAGVKRVIWMTPPVHDDANKRLDGYNLVLDQYANWLKEKAAKEGWEIIDLHFPMRSFLEGQIAKEASFKLADDGVHPAKQGHWLMAREMLKHFNPDAYYAQDWQVQLSNQPKLDKVFQLVSKRQSLLKDAWLTKTGHKRPGMAKGVPIKEAVSKASALNQQLEAAL</sequence>
<dbReference type="GO" id="GO:0000272">
    <property type="term" value="P:polysaccharide catabolic process"/>
    <property type="evidence" value="ECO:0007669"/>
    <property type="project" value="TreeGrafter"/>
</dbReference>
<dbReference type="PANTHER" id="PTHR36845">
    <property type="entry name" value="HYDROLASE, PUTATIVE (AFU_ORTHOLOGUE AFUA_7G05090)-RELATED"/>
    <property type="match status" value="1"/>
</dbReference>
<dbReference type="Pfam" id="PF13472">
    <property type="entry name" value="Lipase_GDSL_2"/>
    <property type="match status" value="1"/>
</dbReference>
<dbReference type="CDD" id="cd01834">
    <property type="entry name" value="SGNH_hydrolase_like_2"/>
    <property type="match status" value="1"/>
</dbReference>
<dbReference type="EMBL" id="CP045652">
    <property type="protein sequence ID" value="QGA25941.1"/>
    <property type="molecule type" value="Genomic_DNA"/>
</dbReference>
<dbReference type="Gene3D" id="1.50.10.10">
    <property type="match status" value="1"/>
</dbReference>
<feature type="chain" id="PRO_5025043921" description="SGNH hydrolase-type esterase domain-containing protein" evidence="5">
    <location>
        <begin position="23"/>
        <end position="704"/>
    </location>
</feature>
<feature type="binding site" evidence="4">
    <location>
        <position position="383"/>
    </location>
    <ligand>
        <name>substrate</name>
    </ligand>
</feature>
<dbReference type="Gene3D" id="3.40.50.1110">
    <property type="entry name" value="SGNH hydrolase"/>
    <property type="match status" value="1"/>
</dbReference>
<feature type="binding site" evidence="4">
    <location>
        <position position="251"/>
    </location>
    <ligand>
        <name>substrate</name>
    </ligand>
</feature>
<evidence type="ECO:0000256" key="2">
    <source>
        <dbReference type="ARBA" id="ARBA00038358"/>
    </source>
</evidence>
<dbReference type="SUPFAM" id="SSF52266">
    <property type="entry name" value="SGNH hydrolase"/>
    <property type="match status" value="1"/>
</dbReference>
<evidence type="ECO:0000313" key="8">
    <source>
        <dbReference type="Proteomes" id="UP000326921"/>
    </source>
</evidence>
<evidence type="ECO:0000259" key="6">
    <source>
        <dbReference type="Pfam" id="PF13472"/>
    </source>
</evidence>
<dbReference type="PANTHER" id="PTHR36845:SF1">
    <property type="entry name" value="HYDROLASE, PUTATIVE (AFU_ORTHOLOGUE AFUA_7G05090)-RELATED"/>
    <property type="match status" value="1"/>
</dbReference>
<dbReference type="InterPro" id="IPR008928">
    <property type="entry name" value="6-hairpin_glycosidase_sf"/>
</dbReference>
<dbReference type="AlphaFoldDB" id="A0A5Q0QAL1"/>
<accession>A0A5Q0QAL1</accession>
<dbReference type="Proteomes" id="UP000326921">
    <property type="component" value="Chromosome"/>
</dbReference>
<evidence type="ECO:0000256" key="5">
    <source>
        <dbReference type="SAM" id="SignalP"/>
    </source>
</evidence>
<keyword evidence="1" id="KW-0378">Hydrolase</keyword>
<dbReference type="RefSeq" id="WP_153510305.1">
    <property type="nucleotide sequence ID" value="NZ_CP045652.1"/>
</dbReference>
<feature type="binding site" evidence="4">
    <location>
        <position position="239"/>
    </location>
    <ligand>
        <name>substrate</name>
    </ligand>
</feature>
<feature type="domain" description="SGNH hydrolase-type esterase" evidence="6">
    <location>
        <begin position="430"/>
        <end position="621"/>
    </location>
</feature>